<proteinExistence type="predicted"/>
<organism evidence="1 2">
    <name type="scientific">Pseudolysobacter antarcticus</name>
    <dbReference type="NCBI Taxonomy" id="2511995"/>
    <lineage>
        <taxon>Bacteria</taxon>
        <taxon>Pseudomonadati</taxon>
        <taxon>Pseudomonadota</taxon>
        <taxon>Gammaproteobacteria</taxon>
        <taxon>Lysobacterales</taxon>
        <taxon>Rhodanobacteraceae</taxon>
        <taxon>Pseudolysobacter</taxon>
    </lineage>
</organism>
<reference evidence="1 2" key="1">
    <citation type="submission" date="2019-01" db="EMBL/GenBank/DDBJ databases">
        <title>Pseudolysobacter antarctica gen. nov., sp. nov., isolated from Fildes Peninsula, Antarctica.</title>
        <authorList>
            <person name="Wei Z."/>
            <person name="Peng F."/>
        </authorList>
    </citation>
    <scope>NUCLEOTIDE SEQUENCE [LARGE SCALE GENOMIC DNA]</scope>
    <source>
        <strain evidence="1 2">AQ6-296</strain>
    </source>
</reference>
<evidence type="ECO:0000313" key="2">
    <source>
        <dbReference type="Proteomes" id="UP000291562"/>
    </source>
</evidence>
<accession>A0A411HJH8</accession>
<gene>
    <name evidence="1" type="ORF">ELE36_09340</name>
</gene>
<dbReference type="AlphaFoldDB" id="A0A411HJH8"/>
<protein>
    <submittedName>
        <fullName evidence="1">Uncharacterized protein</fullName>
    </submittedName>
</protein>
<dbReference type="KEGG" id="xbc:ELE36_09340"/>
<dbReference type="EMBL" id="CP035704">
    <property type="protein sequence ID" value="QBB70550.1"/>
    <property type="molecule type" value="Genomic_DNA"/>
</dbReference>
<evidence type="ECO:0000313" key="1">
    <source>
        <dbReference type="EMBL" id="QBB70550.1"/>
    </source>
</evidence>
<dbReference type="OrthoDB" id="9805301at2"/>
<name>A0A411HJH8_9GAMM</name>
<dbReference type="Gene3D" id="1.20.144.10">
    <property type="entry name" value="Phosphatidic acid phosphatase type 2/haloperoxidase"/>
    <property type="match status" value="1"/>
</dbReference>
<dbReference type="Proteomes" id="UP000291562">
    <property type="component" value="Chromosome"/>
</dbReference>
<dbReference type="RefSeq" id="WP_129832808.1">
    <property type="nucleotide sequence ID" value="NZ_CP035704.1"/>
</dbReference>
<keyword evidence="2" id="KW-1185">Reference proteome</keyword>
<sequence length="104" mass="11053">MARLSALFSGSVIALQTSYLGNAQIDLTILLGPPPIAGSEADKLDLRTVLEAQQTRTRALVKRAQGDIEGGRIAGTVIAANMLQSPEFKTDFAKTKAELNQVAK</sequence>